<evidence type="ECO:0000313" key="2">
    <source>
        <dbReference type="Proteomes" id="UP001054945"/>
    </source>
</evidence>
<evidence type="ECO:0008006" key="3">
    <source>
        <dbReference type="Google" id="ProtNLM"/>
    </source>
</evidence>
<gene>
    <name evidence="1" type="ORF">CEXT_476961</name>
</gene>
<keyword evidence="2" id="KW-1185">Reference proteome</keyword>
<organism evidence="1 2">
    <name type="scientific">Caerostris extrusa</name>
    <name type="common">Bark spider</name>
    <name type="synonym">Caerostris bankana</name>
    <dbReference type="NCBI Taxonomy" id="172846"/>
    <lineage>
        <taxon>Eukaryota</taxon>
        <taxon>Metazoa</taxon>
        <taxon>Ecdysozoa</taxon>
        <taxon>Arthropoda</taxon>
        <taxon>Chelicerata</taxon>
        <taxon>Arachnida</taxon>
        <taxon>Araneae</taxon>
        <taxon>Araneomorphae</taxon>
        <taxon>Entelegynae</taxon>
        <taxon>Araneoidea</taxon>
        <taxon>Araneidae</taxon>
        <taxon>Caerostris</taxon>
    </lineage>
</organism>
<reference evidence="1 2" key="1">
    <citation type="submission" date="2021-06" db="EMBL/GenBank/DDBJ databases">
        <title>Caerostris extrusa draft genome.</title>
        <authorList>
            <person name="Kono N."/>
            <person name="Arakawa K."/>
        </authorList>
    </citation>
    <scope>NUCLEOTIDE SEQUENCE [LARGE SCALE GENOMIC DNA]</scope>
</reference>
<accession>A0AAV4PWV5</accession>
<proteinExistence type="predicted"/>
<comment type="caution">
    <text evidence="1">The sequence shown here is derived from an EMBL/GenBank/DDBJ whole genome shotgun (WGS) entry which is preliminary data.</text>
</comment>
<dbReference type="EMBL" id="BPLR01005284">
    <property type="protein sequence ID" value="GIY01225.1"/>
    <property type="molecule type" value="Genomic_DNA"/>
</dbReference>
<dbReference type="Proteomes" id="UP001054945">
    <property type="component" value="Unassembled WGS sequence"/>
</dbReference>
<evidence type="ECO:0000313" key="1">
    <source>
        <dbReference type="EMBL" id="GIY01225.1"/>
    </source>
</evidence>
<sequence length="83" mass="9336">MVVCAAIYRYKLTHTFSRLDKFREQRIGTTNHQGMGNFFSHSVNTYATDIFSTLTPYLGNTAEANNRKVVRALGGLAYKSVLT</sequence>
<name>A0AAV4PWV5_CAEEX</name>
<protein>
    <recommendedName>
        <fullName evidence="3">Transposase</fullName>
    </recommendedName>
</protein>
<dbReference type="AlphaFoldDB" id="A0AAV4PWV5"/>